<dbReference type="GO" id="GO:0005777">
    <property type="term" value="C:peroxisome"/>
    <property type="evidence" value="ECO:0007669"/>
    <property type="project" value="TreeGrafter"/>
</dbReference>
<dbReference type="InterPro" id="IPR016005">
    <property type="entry name" value="Erg8"/>
</dbReference>
<keyword evidence="11 13" id="KW-0753">Steroid metabolism</keyword>
<evidence type="ECO:0000256" key="3">
    <source>
        <dbReference type="ARBA" id="ARBA00012958"/>
    </source>
</evidence>
<evidence type="ECO:0000256" key="8">
    <source>
        <dbReference type="ARBA" id="ARBA00022840"/>
    </source>
</evidence>
<keyword evidence="6" id="KW-0547">Nucleotide-binding</keyword>
<evidence type="ECO:0000256" key="6">
    <source>
        <dbReference type="ARBA" id="ARBA00022741"/>
    </source>
</evidence>
<evidence type="ECO:0000256" key="7">
    <source>
        <dbReference type="ARBA" id="ARBA00022777"/>
    </source>
</evidence>
<organism evidence="15 16">
    <name type="scientific">Clydaea vesicula</name>
    <dbReference type="NCBI Taxonomy" id="447962"/>
    <lineage>
        <taxon>Eukaryota</taxon>
        <taxon>Fungi</taxon>
        <taxon>Fungi incertae sedis</taxon>
        <taxon>Chytridiomycota</taxon>
        <taxon>Chytridiomycota incertae sedis</taxon>
        <taxon>Chytridiomycetes</taxon>
        <taxon>Lobulomycetales</taxon>
        <taxon>Lobulomycetaceae</taxon>
        <taxon>Clydaea</taxon>
    </lineage>
</organism>
<gene>
    <name evidence="15" type="primary">ERG8</name>
    <name evidence="15" type="ORF">HK099_006533</name>
</gene>
<reference evidence="15" key="1">
    <citation type="submission" date="2020-05" db="EMBL/GenBank/DDBJ databases">
        <title>Phylogenomic resolution of chytrid fungi.</title>
        <authorList>
            <person name="Stajich J.E."/>
            <person name="Amses K."/>
            <person name="Simmons R."/>
            <person name="Seto K."/>
            <person name="Myers J."/>
            <person name="Bonds A."/>
            <person name="Quandt C.A."/>
            <person name="Barry K."/>
            <person name="Liu P."/>
            <person name="Grigoriev I."/>
            <person name="Longcore J.E."/>
            <person name="James T.Y."/>
        </authorList>
    </citation>
    <scope>NUCLEOTIDE SEQUENCE</scope>
    <source>
        <strain evidence="15">JEL0476</strain>
    </source>
</reference>
<evidence type="ECO:0000256" key="5">
    <source>
        <dbReference type="ARBA" id="ARBA00022679"/>
    </source>
</evidence>
<evidence type="ECO:0000256" key="2">
    <source>
        <dbReference type="ARBA" id="ARBA00006495"/>
    </source>
</evidence>
<keyword evidence="8" id="KW-0067">ATP-binding</keyword>
<comment type="pathway">
    <text evidence="1 13">Isoprenoid biosynthesis; isopentenyl diphosphate biosynthesis via mevalonate pathway; isopentenyl diphosphate from (R)-mevalonate: step 2/3.</text>
</comment>
<dbReference type="GO" id="GO:0006696">
    <property type="term" value="P:ergosterol biosynthetic process"/>
    <property type="evidence" value="ECO:0007669"/>
    <property type="project" value="TreeGrafter"/>
</dbReference>
<dbReference type="Pfam" id="PF08544">
    <property type="entry name" value="GHMP_kinases_C"/>
    <property type="match status" value="1"/>
</dbReference>
<keyword evidence="4 13" id="KW-0444">Lipid biosynthesis</keyword>
<dbReference type="Proteomes" id="UP001211065">
    <property type="component" value="Unassembled WGS sequence"/>
</dbReference>
<dbReference type="Gene3D" id="3.30.230.10">
    <property type="match status" value="1"/>
</dbReference>
<keyword evidence="9 13" id="KW-0752">Steroid biosynthesis</keyword>
<dbReference type="EC" id="2.7.4.2" evidence="3 13"/>
<protein>
    <recommendedName>
        <fullName evidence="3 13">Phosphomevalonate kinase</fullName>
        <ecNumber evidence="3 13">2.7.4.2</ecNumber>
    </recommendedName>
</protein>
<comment type="catalytic activity">
    <reaction evidence="12">
        <text>(R)-5-phosphomevalonate + ATP = (R)-5-diphosphomevalonate + ADP</text>
        <dbReference type="Rhea" id="RHEA:16341"/>
        <dbReference type="ChEBI" id="CHEBI:30616"/>
        <dbReference type="ChEBI" id="CHEBI:57557"/>
        <dbReference type="ChEBI" id="CHEBI:58146"/>
        <dbReference type="ChEBI" id="CHEBI:456216"/>
        <dbReference type="EC" id="2.7.4.2"/>
    </reaction>
    <physiologicalReaction direction="left-to-right" evidence="12">
        <dbReference type="Rhea" id="RHEA:16342"/>
    </physiologicalReaction>
</comment>
<keyword evidence="5 13" id="KW-0808">Transferase</keyword>
<dbReference type="InterPro" id="IPR035102">
    <property type="entry name" value="Phosphomevalonate_kinase"/>
</dbReference>
<evidence type="ECO:0000256" key="13">
    <source>
        <dbReference type="PIRNR" id="PIRNR017288"/>
    </source>
</evidence>
<dbReference type="AlphaFoldDB" id="A0AAD5U7B9"/>
<evidence type="ECO:0000256" key="1">
    <source>
        <dbReference type="ARBA" id="ARBA00005017"/>
    </source>
</evidence>
<dbReference type="SUPFAM" id="SSF54211">
    <property type="entry name" value="Ribosomal protein S5 domain 2-like"/>
    <property type="match status" value="1"/>
</dbReference>
<proteinExistence type="inferred from homology"/>
<evidence type="ECO:0000313" key="16">
    <source>
        <dbReference type="Proteomes" id="UP001211065"/>
    </source>
</evidence>
<keyword evidence="10 13" id="KW-0443">Lipid metabolism</keyword>
<dbReference type="EMBL" id="JADGJW010000057">
    <property type="protein sequence ID" value="KAJ3225593.1"/>
    <property type="molecule type" value="Genomic_DNA"/>
</dbReference>
<evidence type="ECO:0000259" key="14">
    <source>
        <dbReference type="Pfam" id="PF08544"/>
    </source>
</evidence>
<dbReference type="GO" id="GO:0019287">
    <property type="term" value="P:isopentenyl diphosphate biosynthetic process, mevalonate pathway"/>
    <property type="evidence" value="ECO:0007669"/>
    <property type="project" value="UniProtKB-UniRule"/>
</dbReference>
<evidence type="ECO:0000313" key="15">
    <source>
        <dbReference type="EMBL" id="KAJ3225593.1"/>
    </source>
</evidence>
<evidence type="ECO:0000256" key="9">
    <source>
        <dbReference type="ARBA" id="ARBA00022955"/>
    </source>
</evidence>
<keyword evidence="16" id="KW-1185">Reference proteome</keyword>
<dbReference type="PIRSF" id="PIRSF017288">
    <property type="entry name" value="PMK_GHMP_euk"/>
    <property type="match status" value="1"/>
</dbReference>
<dbReference type="InterPro" id="IPR013750">
    <property type="entry name" value="GHMP_kinase_C_dom"/>
</dbReference>
<evidence type="ECO:0000256" key="4">
    <source>
        <dbReference type="ARBA" id="ARBA00022516"/>
    </source>
</evidence>
<dbReference type="PANTHER" id="PTHR31814">
    <property type="match status" value="1"/>
</dbReference>
<comment type="caution">
    <text evidence="15">The sequence shown here is derived from an EMBL/GenBank/DDBJ whole genome shotgun (WGS) entry which is preliminary data.</text>
</comment>
<comment type="similarity">
    <text evidence="2 13">Belongs to the GHMP kinase family. Mevalonate kinase subfamily.</text>
</comment>
<keyword evidence="7 13" id="KW-0418">Kinase</keyword>
<evidence type="ECO:0000256" key="10">
    <source>
        <dbReference type="ARBA" id="ARBA00023098"/>
    </source>
</evidence>
<dbReference type="InterPro" id="IPR014721">
    <property type="entry name" value="Ribsml_uS5_D2-typ_fold_subgr"/>
</dbReference>
<evidence type="ECO:0000256" key="11">
    <source>
        <dbReference type="ARBA" id="ARBA00023221"/>
    </source>
</evidence>
<dbReference type="GO" id="GO:0010142">
    <property type="term" value="P:farnesyl diphosphate biosynthetic process, mevalonate pathway"/>
    <property type="evidence" value="ECO:0007669"/>
    <property type="project" value="TreeGrafter"/>
</dbReference>
<accession>A0AAD5U7B9</accession>
<name>A0AAD5U7B9_9FUNG</name>
<dbReference type="InterPro" id="IPR020568">
    <property type="entry name" value="Ribosomal_Su5_D2-typ_SF"/>
</dbReference>
<dbReference type="PANTHER" id="PTHR31814:SF2">
    <property type="entry name" value="PHOSPHOMEVALONATE KINASE"/>
    <property type="match status" value="1"/>
</dbReference>
<dbReference type="GO" id="GO:0005524">
    <property type="term" value="F:ATP binding"/>
    <property type="evidence" value="ECO:0007669"/>
    <property type="project" value="UniProtKB-UniRule"/>
</dbReference>
<evidence type="ECO:0000256" key="12">
    <source>
        <dbReference type="ARBA" id="ARBA00029326"/>
    </source>
</evidence>
<dbReference type="GO" id="GO:0004631">
    <property type="term" value="F:phosphomevalonate kinase activity"/>
    <property type="evidence" value="ECO:0007669"/>
    <property type="project" value="UniProtKB-UniRule"/>
</dbReference>
<feature type="domain" description="GHMP kinase C-terminal" evidence="14">
    <location>
        <begin position="405"/>
        <end position="471"/>
    </location>
</feature>
<sequence length="511" mass="56870">MSAIETTVVTAPGKVLIAGGYLVLDKKFFGIVVGTDAKFYSFISTNKFEKLNDKFLIKVKSPQFTDGFWDYMVKICHIEKDEFFFQLLPISSEQKSNKFIESAIIYSLNVAAKLQGKKIINDLEKGLHIIIVGSNDFYSQRQRLSELLLPLTTKSLKSLERFCSTNSKLAEVHKTGLGSSAALITSLVGGILSHLKVVNLKSPEAKNYGRELIHSISQFCHCLAQGKIGSGFDISAAIYGSHTYRRFSKSIIENHLNSALTMDRFNKETNSNFTSLLQKLNPKNSCFDNEIHPFSLPPGFILKLADLDVGSSTPKLVSNVLKWRANKPDEANELWESLNIKNTELENLFRKLLTQFDGDAVAYKKILKICSGNKAALWKKNIDDITSKSEKVIFESFCLVYETFQSIRQKLQEMTLKAEVPIEPLSQTKLLNSCMEVEGIIMAGVPGAGGFDAIFVIGLSEKAVAKVEDEVWLLWKDTSVGPLTCTTCSTGIECLSEEEGGLLLEYVETLM</sequence>